<evidence type="ECO:0000256" key="4">
    <source>
        <dbReference type="PROSITE-ProRule" id="PRU10055"/>
    </source>
</evidence>
<dbReference type="Proteomes" id="UP000230922">
    <property type="component" value="Unassembled WGS sequence"/>
</dbReference>
<dbReference type="PRINTS" id="PR00131">
    <property type="entry name" value="GLHYDRLASE1"/>
</dbReference>
<dbReference type="PANTHER" id="PTHR10353:SF209">
    <property type="entry name" value="GALACTOLIPID GALACTOSYLTRANSFERASE SFR2, CHLOROPLASTIC"/>
    <property type="match status" value="1"/>
</dbReference>
<evidence type="ECO:0000256" key="1">
    <source>
        <dbReference type="ARBA" id="ARBA00010838"/>
    </source>
</evidence>
<dbReference type="Pfam" id="PF00232">
    <property type="entry name" value="Glyco_hydro_1"/>
    <property type="match status" value="2"/>
</dbReference>
<dbReference type="Gene3D" id="3.20.20.80">
    <property type="entry name" value="Glycosidases"/>
    <property type="match status" value="1"/>
</dbReference>
<comment type="similarity">
    <text evidence="1 5">Belongs to the glycosyl hydrolase 1 family.</text>
</comment>
<dbReference type="GO" id="GO:0005975">
    <property type="term" value="P:carbohydrate metabolic process"/>
    <property type="evidence" value="ECO:0007669"/>
    <property type="project" value="InterPro"/>
</dbReference>
<accession>A0A2H0VBZ6</accession>
<feature type="active site" description="Nucleophile" evidence="4">
    <location>
        <position position="319"/>
    </location>
</feature>
<dbReference type="InterPro" id="IPR018120">
    <property type="entry name" value="Glyco_hydro_1_AS"/>
</dbReference>
<dbReference type="PANTHER" id="PTHR10353">
    <property type="entry name" value="GLYCOSYL HYDROLASE"/>
    <property type="match status" value="1"/>
</dbReference>
<evidence type="ECO:0000256" key="3">
    <source>
        <dbReference type="ARBA" id="ARBA00023295"/>
    </source>
</evidence>
<proteinExistence type="inferred from homology"/>
<dbReference type="InterPro" id="IPR017853">
    <property type="entry name" value="GH"/>
</dbReference>
<reference evidence="7" key="1">
    <citation type="submission" date="2017-09" db="EMBL/GenBank/DDBJ databases">
        <title>Depth-based differentiation of microbial function through sediment-hosted aquifers and enrichment of novel symbionts in the deep terrestrial subsurface.</title>
        <authorList>
            <person name="Probst A.J."/>
            <person name="Ladd B."/>
            <person name="Jarett J.K."/>
            <person name="Geller-Mcgrath D.E."/>
            <person name="Sieber C.M.K."/>
            <person name="Emerson J.B."/>
            <person name="Anantharaman K."/>
            <person name="Thomas B.C."/>
            <person name="Malmstrom R."/>
            <person name="Stieglmeier M."/>
            <person name="Klingl A."/>
            <person name="Woyke T."/>
            <person name="Ryan C.M."/>
            <person name="Banfield J.F."/>
        </authorList>
    </citation>
    <scope>NUCLEOTIDE SEQUENCE [LARGE SCALE GENOMIC DNA]</scope>
</reference>
<dbReference type="InterPro" id="IPR001360">
    <property type="entry name" value="Glyco_hydro_1"/>
</dbReference>
<dbReference type="PROSITE" id="PS00572">
    <property type="entry name" value="GLYCOSYL_HYDROL_F1_1"/>
    <property type="match status" value="1"/>
</dbReference>
<dbReference type="EMBL" id="PFAK01000003">
    <property type="protein sequence ID" value="PIR96613.1"/>
    <property type="molecule type" value="Genomic_DNA"/>
</dbReference>
<keyword evidence="2 6" id="KW-0378">Hydrolase</keyword>
<keyword evidence="3" id="KW-0326">Glycosidase</keyword>
<name>A0A2H0VBZ6_9BACT</name>
<organism evidence="6 7">
    <name type="scientific">Candidatus Doudnabacteria bacterium CG10_big_fil_rev_8_21_14_0_10_42_18</name>
    <dbReference type="NCBI Taxonomy" id="1974552"/>
    <lineage>
        <taxon>Bacteria</taxon>
        <taxon>Candidatus Doudnaibacteriota</taxon>
    </lineage>
</organism>
<dbReference type="SUPFAM" id="SSF51445">
    <property type="entry name" value="(Trans)glycosidases"/>
    <property type="match status" value="1"/>
</dbReference>
<protein>
    <submittedName>
        <fullName evidence="6">Glycoside hydrolase family 1 protein</fullName>
    </submittedName>
</protein>
<evidence type="ECO:0000313" key="6">
    <source>
        <dbReference type="EMBL" id="PIR96613.1"/>
    </source>
</evidence>
<gene>
    <name evidence="6" type="ORF">COT92_00265</name>
</gene>
<dbReference type="GO" id="GO:0008422">
    <property type="term" value="F:beta-glucosidase activity"/>
    <property type="evidence" value="ECO:0007669"/>
    <property type="project" value="TreeGrafter"/>
</dbReference>
<evidence type="ECO:0000313" key="7">
    <source>
        <dbReference type="Proteomes" id="UP000230922"/>
    </source>
</evidence>
<sequence length="408" mass="47507">MASRQILKFPEGFLWGAATAAHQIEGNNTNSDWWAWENSIKRHNQLIAKGKHPKDFCSDIACDSYNRYDEDFALAQSLSHNATRLSIEWARIEPKEGKFSEQEFEHYEKVLQSAKFHGLQTFVTLQHFTLPLWFAAKGGFTRKENVVNFVKFAEAAVKRLDHLTDFWITINEPEGYASGGYMTGVWPPGKKSFLLALKVVKNLAVAHQEIKDKLKTVTGKPIGIAYDIIDYQPTNFFSGIIEKLFYDRINKLVFYRTVDSCDFIGVNYYFHHHVGLFGKRTRSESHHKLTDVGWSIHPEGLENVVLKMKKYNKPIYITENGIADVKDTKREQFIKDHLRFLHRAISNGVDVKGYLYWSLLDNFEWEKGFWPRFGLIEIDREDLLRRRIRSSSLAYAEICKKNYLDYEI</sequence>
<dbReference type="AlphaFoldDB" id="A0A2H0VBZ6"/>
<evidence type="ECO:0000256" key="5">
    <source>
        <dbReference type="RuleBase" id="RU003690"/>
    </source>
</evidence>
<comment type="caution">
    <text evidence="6">The sequence shown here is derived from an EMBL/GenBank/DDBJ whole genome shotgun (WGS) entry which is preliminary data.</text>
</comment>
<evidence type="ECO:0000256" key="2">
    <source>
        <dbReference type="ARBA" id="ARBA00022801"/>
    </source>
</evidence>